<comment type="caution">
    <text evidence="1">The sequence shown here is derived from an EMBL/GenBank/DDBJ whole genome shotgun (WGS) entry which is preliminary data.</text>
</comment>
<name>A0A090YB55_9BACI</name>
<evidence type="ECO:0000313" key="2">
    <source>
        <dbReference type="Proteomes" id="UP000029389"/>
    </source>
</evidence>
<reference evidence="1 2" key="1">
    <citation type="submission" date="2014-04" db="EMBL/GenBank/DDBJ databases">
        <authorList>
            <person name="Bishop-Lilly K.A."/>
            <person name="Broomall S.M."/>
            <person name="Chain P.S."/>
            <person name="Chertkov O."/>
            <person name="Coyne S.R."/>
            <person name="Daligault H.E."/>
            <person name="Davenport K.W."/>
            <person name="Erkkila T."/>
            <person name="Frey K.G."/>
            <person name="Gibbons H.S."/>
            <person name="Gu W."/>
            <person name="Jaissle J."/>
            <person name="Johnson S.L."/>
            <person name="Koroleva G.I."/>
            <person name="Ladner J.T."/>
            <person name="Lo C.-C."/>
            <person name="Minogue T.D."/>
            <person name="Munk C."/>
            <person name="Palacios G.F."/>
            <person name="Redden C.L."/>
            <person name="Rosenzweig C.N."/>
            <person name="Scholz M.B."/>
            <person name="Teshima H."/>
            <person name="Xu Y."/>
        </authorList>
    </citation>
    <scope>NUCLEOTIDE SEQUENCE [LARGE SCALE GENOMIC DNA]</scope>
    <source>
        <strain evidence="1 2">BHP</strain>
    </source>
</reference>
<evidence type="ECO:0000313" key="1">
    <source>
        <dbReference type="EMBL" id="KFM95714.1"/>
    </source>
</evidence>
<dbReference type="AlphaFoldDB" id="A0A090YB55"/>
<accession>A0A090YB55</accession>
<dbReference type="EMBL" id="JMQC01000009">
    <property type="protein sequence ID" value="KFM95714.1"/>
    <property type="molecule type" value="Genomic_DNA"/>
</dbReference>
<dbReference type="Proteomes" id="UP000029389">
    <property type="component" value="Unassembled WGS sequence"/>
</dbReference>
<protein>
    <submittedName>
        <fullName evidence="1">Uncharacterized protein</fullName>
    </submittedName>
</protein>
<sequence length="32" mass="3900">MKEHEKTKDEEINVFDLVDRQKEKKTLNLINN</sequence>
<proteinExistence type="predicted"/>
<gene>
    <name evidence="1" type="ORF">DJ93_5617</name>
</gene>
<organism evidence="1 2">
    <name type="scientific">Bacillus clarus</name>
    <dbReference type="NCBI Taxonomy" id="2338372"/>
    <lineage>
        <taxon>Bacteria</taxon>
        <taxon>Bacillati</taxon>
        <taxon>Bacillota</taxon>
        <taxon>Bacilli</taxon>
        <taxon>Bacillales</taxon>
        <taxon>Bacillaceae</taxon>
        <taxon>Bacillus</taxon>
        <taxon>Bacillus cereus group</taxon>
    </lineage>
</organism>